<dbReference type="InterPro" id="IPR036822">
    <property type="entry name" value="CutC-like_dom_sf"/>
</dbReference>
<comment type="similarity">
    <text evidence="1 2">Belongs to the CutC family.</text>
</comment>
<keyword evidence="4" id="KW-1185">Reference proteome</keyword>
<protein>
    <recommendedName>
        <fullName evidence="2">PF03932 family protein CutC</fullName>
    </recommendedName>
</protein>
<dbReference type="InterPro" id="IPR005627">
    <property type="entry name" value="CutC-like"/>
</dbReference>
<reference evidence="3 4" key="1">
    <citation type="submission" date="2020-08" db="EMBL/GenBank/DDBJ databases">
        <title>Genomic Encyclopedia of Type Strains, Phase IV (KMG-IV): sequencing the most valuable type-strain genomes for metagenomic binning, comparative biology and taxonomic classification.</title>
        <authorList>
            <person name="Goeker M."/>
        </authorList>
    </citation>
    <scope>NUCLEOTIDE SEQUENCE [LARGE SCALE GENOMIC DNA]</scope>
    <source>
        <strain evidence="3 4">DSM 101806</strain>
    </source>
</reference>
<evidence type="ECO:0000256" key="1">
    <source>
        <dbReference type="ARBA" id="ARBA00007768"/>
    </source>
</evidence>
<evidence type="ECO:0000313" key="3">
    <source>
        <dbReference type="EMBL" id="MBB4099056.1"/>
    </source>
</evidence>
<dbReference type="SUPFAM" id="SSF110395">
    <property type="entry name" value="CutC-like"/>
    <property type="match status" value="1"/>
</dbReference>
<dbReference type="PANTHER" id="PTHR12598">
    <property type="entry name" value="COPPER HOMEOSTASIS PROTEIN CUTC"/>
    <property type="match status" value="1"/>
</dbReference>
<evidence type="ECO:0000256" key="2">
    <source>
        <dbReference type="HAMAP-Rule" id="MF_00795"/>
    </source>
</evidence>
<comment type="caution">
    <text evidence="3">The sequence shown here is derived from an EMBL/GenBank/DDBJ whole genome shotgun (WGS) entry which is preliminary data.</text>
</comment>
<dbReference type="PANTHER" id="PTHR12598:SF0">
    <property type="entry name" value="COPPER HOMEOSTASIS PROTEIN CUTC HOMOLOG"/>
    <property type="match status" value="1"/>
</dbReference>
<keyword evidence="2" id="KW-0963">Cytoplasm</keyword>
<proteinExistence type="inferred from homology"/>
<dbReference type="GO" id="GO:0005737">
    <property type="term" value="C:cytoplasm"/>
    <property type="evidence" value="ECO:0007669"/>
    <property type="project" value="UniProtKB-SubCell"/>
</dbReference>
<dbReference type="GO" id="GO:0005507">
    <property type="term" value="F:copper ion binding"/>
    <property type="evidence" value="ECO:0007669"/>
    <property type="project" value="TreeGrafter"/>
</dbReference>
<accession>A0A7W6JT36</accession>
<comment type="subcellular location">
    <subcellularLocation>
        <location evidence="2">Cytoplasm</location>
    </subcellularLocation>
</comment>
<dbReference type="Gene3D" id="3.20.20.380">
    <property type="entry name" value="Copper homeostasis (CutC) domain"/>
    <property type="match status" value="1"/>
</dbReference>
<sequence length="252" mass="25733">MLEICIDTLAGIDAAIAGGADRLELCAALSVGGLTPPQSLVLRAAAAPIPAHLLARPRDGDFRYDAGEAALVADDIRLAAEAGLAGVVIGASDAAGRLDADLLASWVAHARAEGAKRERPLSLTLHRAFDLCPDLLEALDTAIALGFDRILTSGGQPKAADALDTLAELVRRADGRIGILAGSGVDAANLPAILATGVPEVHASCRSPAGAPGEAEQRFGFQAGPSLATDPAKVSALRRILDGHRTLNNTNI</sequence>
<evidence type="ECO:0000313" key="4">
    <source>
        <dbReference type="Proteomes" id="UP000557392"/>
    </source>
</evidence>
<dbReference type="EMBL" id="JACIEH010000002">
    <property type="protein sequence ID" value="MBB4099056.1"/>
    <property type="molecule type" value="Genomic_DNA"/>
</dbReference>
<dbReference type="RefSeq" id="WP_183998370.1">
    <property type="nucleotide sequence ID" value="NZ_JACIEH010000002.1"/>
</dbReference>
<gene>
    <name evidence="2" type="primary">cutC</name>
    <name evidence="3" type="ORF">GGR46_002620</name>
</gene>
<dbReference type="AlphaFoldDB" id="A0A7W6JT36"/>
<name>A0A7W6JT36_9SPHN</name>
<dbReference type="Proteomes" id="UP000557392">
    <property type="component" value="Unassembled WGS sequence"/>
</dbReference>
<organism evidence="3 4">
    <name type="scientific">Sphingomonas kyeonggiensis</name>
    <dbReference type="NCBI Taxonomy" id="1268553"/>
    <lineage>
        <taxon>Bacteria</taxon>
        <taxon>Pseudomonadati</taxon>
        <taxon>Pseudomonadota</taxon>
        <taxon>Alphaproteobacteria</taxon>
        <taxon>Sphingomonadales</taxon>
        <taxon>Sphingomonadaceae</taxon>
        <taxon>Sphingomonas</taxon>
    </lineage>
</organism>
<dbReference type="Pfam" id="PF03932">
    <property type="entry name" value="CutC"/>
    <property type="match status" value="1"/>
</dbReference>
<dbReference type="HAMAP" id="MF_00795">
    <property type="entry name" value="CutC"/>
    <property type="match status" value="1"/>
</dbReference>
<comment type="caution">
    <text evidence="2">Once thought to be involved in copper homeostasis, experiments in E.coli have shown this is not the case.</text>
</comment>